<evidence type="ECO:0000313" key="3">
    <source>
        <dbReference type="Proteomes" id="UP001409291"/>
    </source>
</evidence>
<dbReference type="RefSeq" id="WP_021189679.1">
    <property type="nucleotide sequence ID" value="NZ_JAOQNK010000001.1"/>
</dbReference>
<evidence type="ECO:0000313" key="2">
    <source>
        <dbReference type="EMBL" id="MEN5378651.1"/>
    </source>
</evidence>
<sequence>MKKTFYFIRHGQTDLNLKGIVQGRGVNSPLNETGLAQAQAFYDAYKDIPFDKIYTSTLLRTHQTVESFIKDGISWQELEGLDEISWGIYEGKEQDESIMSGFNALVSAWKNGELDVSVDEGESPNALMLRQSDAIAHMVKQEHEETVLVCMHGRALRIILCLLTGVDASKMDEFPHTNTALYKLTYDNDQFEIIDYYNTKHLEVLTNG</sequence>
<dbReference type="InterPro" id="IPR013078">
    <property type="entry name" value="His_Pase_superF_clade-1"/>
</dbReference>
<dbReference type="CDD" id="cd07067">
    <property type="entry name" value="HP_PGM_like"/>
    <property type="match status" value="1"/>
</dbReference>
<dbReference type="Pfam" id="PF00300">
    <property type="entry name" value="His_Phos_1"/>
    <property type="match status" value="1"/>
</dbReference>
<dbReference type="PANTHER" id="PTHR46517:SF1">
    <property type="entry name" value="FRUCTOSE-2,6-BISPHOSPHATASE TIGAR"/>
    <property type="match status" value="1"/>
</dbReference>
<dbReference type="SMART" id="SM00855">
    <property type="entry name" value="PGAM"/>
    <property type="match status" value="1"/>
</dbReference>
<dbReference type="InterPro" id="IPR029033">
    <property type="entry name" value="His_PPase_superfam"/>
</dbReference>
<dbReference type="PANTHER" id="PTHR46517">
    <property type="entry name" value="FRUCTOSE-2,6-BISPHOSPHATASE TIGAR"/>
    <property type="match status" value="1"/>
</dbReference>
<dbReference type="InterPro" id="IPR051695">
    <property type="entry name" value="Phosphoglycerate_Mutase"/>
</dbReference>
<protein>
    <submittedName>
        <fullName evidence="2">Histidine phosphatase family protein</fullName>
        <ecNumber evidence="2">3.1.3.-</ecNumber>
    </submittedName>
</protein>
<dbReference type="EMBL" id="JBDJNQ010000007">
    <property type="protein sequence ID" value="MEN5378651.1"/>
    <property type="molecule type" value="Genomic_DNA"/>
</dbReference>
<evidence type="ECO:0000256" key="1">
    <source>
        <dbReference type="ARBA" id="ARBA00022801"/>
    </source>
</evidence>
<dbReference type="SUPFAM" id="SSF53254">
    <property type="entry name" value="Phosphoglycerate mutase-like"/>
    <property type="match status" value="1"/>
</dbReference>
<organism evidence="2 3">
    <name type="scientific">Sphingobacterium kitahiroshimense</name>
    <dbReference type="NCBI Taxonomy" id="470446"/>
    <lineage>
        <taxon>Bacteria</taxon>
        <taxon>Pseudomonadati</taxon>
        <taxon>Bacteroidota</taxon>
        <taxon>Sphingobacteriia</taxon>
        <taxon>Sphingobacteriales</taxon>
        <taxon>Sphingobacteriaceae</taxon>
        <taxon>Sphingobacterium</taxon>
    </lineage>
</organism>
<keyword evidence="1 2" id="KW-0378">Hydrolase</keyword>
<gene>
    <name evidence="2" type="ORF">ABE541_15415</name>
</gene>
<accession>A0ABV0BV46</accession>
<name>A0ABV0BV46_9SPHI</name>
<dbReference type="EC" id="3.1.3.-" evidence="2"/>
<reference evidence="2 3" key="1">
    <citation type="submission" date="2024-04" db="EMBL/GenBank/DDBJ databases">
        <title>WGS of bacteria from Torrens River.</title>
        <authorList>
            <person name="Wyrsch E.R."/>
            <person name="Drigo B."/>
        </authorList>
    </citation>
    <scope>NUCLEOTIDE SEQUENCE [LARGE SCALE GENOMIC DNA]</scope>
    <source>
        <strain evidence="2 3">TWI391</strain>
    </source>
</reference>
<dbReference type="Proteomes" id="UP001409291">
    <property type="component" value="Unassembled WGS sequence"/>
</dbReference>
<dbReference type="PIRSF" id="PIRSF000709">
    <property type="entry name" value="6PFK_2-Ptase"/>
    <property type="match status" value="1"/>
</dbReference>
<proteinExistence type="predicted"/>
<comment type="caution">
    <text evidence="2">The sequence shown here is derived from an EMBL/GenBank/DDBJ whole genome shotgun (WGS) entry which is preliminary data.</text>
</comment>
<keyword evidence="3" id="KW-1185">Reference proteome</keyword>
<dbReference type="GO" id="GO:0016787">
    <property type="term" value="F:hydrolase activity"/>
    <property type="evidence" value="ECO:0007669"/>
    <property type="project" value="UniProtKB-KW"/>
</dbReference>
<dbReference type="Gene3D" id="3.40.50.1240">
    <property type="entry name" value="Phosphoglycerate mutase-like"/>
    <property type="match status" value="1"/>
</dbReference>